<comment type="caution">
    <text evidence="3">The sequence shown here is derived from an EMBL/GenBank/DDBJ whole genome shotgun (WGS) entry which is preliminary data.</text>
</comment>
<name>A0A5J4YKN0_PORPP</name>
<dbReference type="InterPro" id="IPR029058">
    <property type="entry name" value="AB_hydrolase_fold"/>
</dbReference>
<dbReference type="GO" id="GO:0046872">
    <property type="term" value="F:metal ion binding"/>
    <property type="evidence" value="ECO:0007669"/>
    <property type="project" value="InterPro"/>
</dbReference>
<evidence type="ECO:0000313" key="4">
    <source>
        <dbReference type="Proteomes" id="UP000324585"/>
    </source>
</evidence>
<dbReference type="GO" id="GO:0005737">
    <property type="term" value="C:cytoplasm"/>
    <property type="evidence" value="ECO:0007669"/>
    <property type="project" value="TreeGrafter"/>
</dbReference>
<dbReference type="PANTHER" id="PTHR23509">
    <property type="entry name" value="PA-PL1 PHOSPHOLIPASE FAMILY"/>
    <property type="match status" value="1"/>
</dbReference>
<sequence>MTVTTSRGNVRTRAGATEIRTRWSARFGIGRALLAHGLRSCPKVVMESLARGIGGMRNMDGARAPGEPHSPNVQGVDGPEQVAWPEKLRFSNKRLDHLIIVVHGIGDMLDSKSLATNVSNLCMSLQTACTLCNFPMSLLVRAVEWHSKMQERWRRLLHRAVPGYPNAPESAVRRALQDYVGDVVLFGSEPWREMLIEEVARQIECEFEMVKRAYPRFSGRCSLFCHSLGGVIGFELFRRGRLPPSITIDNVFCVGSPVAAYLSLEADGLAKLREIIVSRDPKYPRFYNVYHALDPTAFRWEPFLLWDDKLPLPRAVQIWVTKNPGPFHFVSKWVHIQFAKLFIDEGEEHVHALPDSRGTLFLDRVTTGTQYQPENFWDSLLLPKAFLSYMKSIPFVQNLWHKPQKQKADGRKDRAEEGGVDQGGSLRGSISALAHINAQPDLVRRKSASELDDIASSFVDHAFSPLPSARSRSRRLSAMNKTHYRVTSKADERMSTVGQALDLMEGRRFDFQIRPVSERPILEQVLHWHTLGAHFTYWTSVDVSSFMLTRIARHQGHSIAFREIRIVDPSDRLGYYELCHEHFNTLGAELLVFLHCLPDRLQRGLGVCRPCRDQQRHEGLSGGLRNHQICLSLHWISVQCVRRLVLNWFKPNPRLLPVRKERARPPVAAQLSSRRFLAEGEGLDQRWQ</sequence>
<protein>
    <submittedName>
        <fullName evidence="3">Putative phospholipase, mitochondrial</fullName>
    </submittedName>
</protein>
<dbReference type="SMART" id="SM01127">
    <property type="entry name" value="DDHD"/>
    <property type="match status" value="1"/>
</dbReference>
<dbReference type="SUPFAM" id="SSF53474">
    <property type="entry name" value="alpha/beta-Hydrolases"/>
    <property type="match status" value="1"/>
</dbReference>
<dbReference type="OrthoDB" id="431378at2759"/>
<dbReference type="GO" id="GO:0004620">
    <property type="term" value="F:phospholipase activity"/>
    <property type="evidence" value="ECO:0007669"/>
    <property type="project" value="TreeGrafter"/>
</dbReference>
<evidence type="ECO:0000313" key="3">
    <source>
        <dbReference type="EMBL" id="KAA8491027.1"/>
    </source>
</evidence>
<dbReference type="AlphaFoldDB" id="A0A5J4YKN0"/>
<dbReference type="Proteomes" id="UP000324585">
    <property type="component" value="Unassembled WGS sequence"/>
</dbReference>
<keyword evidence="4" id="KW-1185">Reference proteome</keyword>
<feature type="domain" description="DDHD" evidence="2">
    <location>
        <begin position="244"/>
        <end position="553"/>
    </location>
</feature>
<feature type="region of interest" description="Disordered" evidence="1">
    <location>
        <begin position="404"/>
        <end position="426"/>
    </location>
</feature>
<dbReference type="InterPro" id="IPR058055">
    <property type="entry name" value="PA-PLA1"/>
</dbReference>
<gene>
    <name evidence="3" type="ORF">FVE85_4444</name>
</gene>
<dbReference type="PROSITE" id="PS51043">
    <property type="entry name" value="DDHD"/>
    <property type="match status" value="1"/>
</dbReference>
<accession>A0A5J4YKN0</accession>
<dbReference type="EMBL" id="VRMN01000016">
    <property type="protein sequence ID" value="KAA8491027.1"/>
    <property type="molecule type" value="Genomic_DNA"/>
</dbReference>
<organism evidence="3 4">
    <name type="scientific">Porphyridium purpureum</name>
    <name type="common">Red alga</name>
    <name type="synonym">Porphyridium cruentum</name>
    <dbReference type="NCBI Taxonomy" id="35688"/>
    <lineage>
        <taxon>Eukaryota</taxon>
        <taxon>Rhodophyta</taxon>
        <taxon>Bangiophyceae</taxon>
        <taxon>Porphyridiales</taxon>
        <taxon>Porphyridiaceae</taxon>
        <taxon>Porphyridium</taxon>
    </lineage>
</organism>
<feature type="compositionally biased region" description="Basic and acidic residues" evidence="1">
    <location>
        <begin position="406"/>
        <end position="417"/>
    </location>
</feature>
<dbReference type="PANTHER" id="PTHR23509:SF10">
    <property type="entry name" value="LD21067P"/>
    <property type="match status" value="1"/>
</dbReference>
<dbReference type="InterPro" id="IPR004177">
    <property type="entry name" value="DDHD_dom"/>
</dbReference>
<dbReference type="Pfam" id="PF02862">
    <property type="entry name" value="DDHD"/>
    <property type="match status" value="1"/>
</dbReference>
<reference evidence="4" key="1">
    <citation type="journal article" date="2019" name="Nat. Commun.">
        <title>Expansion of phycobilisome linker gene families in mesophilic red algae.</title>
        <authorList>
            <person name="Lee J."/>
            <person name="Kim D."/>
            <person name="Bhattacharya D."/>
            <person name="Yoon H.S."/>
        </authorList>
    </citation>
    <scope>NUCLEOTIDE SEQUENCE [LARGE SCALE GENOMIC DNA]</scope>
    <source>
        <strain evidence="4">CCMP 1328</strain>
    </source>
</reference>
<evidence type="ECO:0000256" key="1">
    <source>
        <dbReference type="SAM" id="MobiDB-lite"/>
    </source>
</evidence>
<proteinExistence type="predicted"/>
<evidence type="ECO:0000259" key="2">
    <source>
        <dbReference type="PROSITE" id="PS51043"/>
    </source>
</evidence>
<feature type="region of interest" description="Disordered" evidence="1">
    <location>
        <begin position="57"/>
        <end position="77"/>
    </location>
</feature>